<protein>
    <submittedName>
        <fullName evidence="2">Uncharacterized protein</fullName>
    </submittedName>
</protein>
<feature type="compositionally biased region" description="Basic and acidic residues" evidence="1">
    <location>
        <begin position="94"/>
        <end position="133"/>
    </location>
</feature>
<accession>A0A1Y0EQZ7</accession>
<gene>
    <name evidence="2" type="ORF">CCO03_15235</name>
</gene>
<organism evidence="2 3">
    <name type="scientific">Comamonas serinivorans</name>
    <dbReference type="NCBI Taxonomy" id="1082851"/>
    <lineage>
        <taxon>Bacteria</taxon>
        <taxon>Pseudomonadati</taxon>
        <taxon>Pseudomonadota</taxon>
        <taxon>Betaproteobacteria</taxon>
        <taxon>Burkholderiales</taxon>
        <taxon>Comamonadaceae</taxon>
        <taxon>Comamonas</taxon>
    </lineage>
</organism>
<reference evidence="2 3" key="1">
    <citation type="submission" date="2017-05" db="EMBL/GenBank/DDBJ databases">
        <authorList>
            <person name="Song R."/>
            <person name="Chenine A.L."/>
            <person name="Ruprecht R.M."/>
        </authorList>
    </citation>
    <scope>NUCLEOTIDE SEQUENCE [LARGE SCALE GENOMIC DNA]</scope>
    <source>
        <strain evidence="2 3">DSM 26136</strain>
    </source>
</reference>
<sequence length="177" mass="19342">MNDSERLAMAAHLHVALRRKVGRVTDTEWMAGNREYGLAMVDLALAHAHEHMDQELGSLALRFGAAMTSLRPARRPGQRAEAGAWSDSLAPQARDTRPAETRIPEARPADTRPADTRPADTRPPETRPFRDSRGPASEWPTGPQTVLPSGWADSTATPAPPDAPMPLRRGRYVGGLR</sequence>
<dbReference type="EMBL" id="CP021455">
    <property type="protein sequence ID" value="ARU05850.1"/>
    <property type="molecule type" value="Genomic_DNA"/>
</dbReference>
<proteinExistence type="predicted"/>
<dbReference type="AlphaFoldDB" id="A0A1Y0EQZ7"/>
<feature type="region of interest" description="Disordered" evidence="1">
    <location>
        <begin position="71"/>
        <end position="177"/>
    </location>
</feature>
<dbReference type="OrthoDB" id="9181414at2"/>
<keyword evidence="3" id="KW-1185">Reference proteome</keyword>
<evidence type="ECO:0000256" key="1">
    <source>
        <dbReference type="SAM" id="MobiDB-lite"/>
    </source>
</evidence>
<dbReference type="Proteomes" id="UP000196138">
    <property type="component" value="Chromosome"/>
</dbReference>
<evidence type="ECO:0000313" key="3">
    <source>
        <dbReference type="Proteomes" id="UP000196138"/>
    </source>
</evidence>
<dbReference type="KEGG" id="cser:CCO03_15235"/>
<evidence type="ECO:0000313" key="2">
    <source>
        <dbReference type="EMBL" id="ARU05850.1"/>
    </source>
</evidence>
<name>A0A1Y0EQZ7_9BURK</name>